<dbReference type="Pfam" id="PF07373">
    <property type="entry name" value="CAMP_factor"/>
    <property type="match status" value="1"/>
</dbReference>
<name>A0A1H9KS33_9LACT</name>
<protein>
    <submittedName>
        <fullName evidence="2">cAMP factor</fullName>
    </submittedName>
</protein>
<gene>
    <name evidence="2" type="ORF">SAMN05421767_11519</name>
</gene>
<dbReference type="EMBL" id="FOGF01000015">
    <property type="protein sequence ID" value="SER01932.1"/>
    <property type="molecule type" value="Genomic_DNA"/>
</dbReference>
<evidence type="ECO:0000256" key="1">
    <source>
        <dbReference type="SAM" id="SignalP"/>
    </source>
</evidence>
<feature type="chain" id="PRO_5039356312" evidence="1">
    <location>
        <begin position="24"/>
        <end position="251"/>
    </location>
</feature>
<proteinExistence type="predicted"/>
<dbReference type="OrthoDB" id="3711824at2"/>
<dbReference type="InterPro" id="IPR010860">
    <property type="entry name" value="CAMP_factor"/>
</dbReference>
<reference evidence="2 3" key="1">
    <citation type="submission" date="2016-10" db="EMBL/GenBank/DDBJ databases">
        <authorList>
            <person name="de Groot N.N."/>
        </authorList>
    </citation>
    <scope>NUCLEOTIDE SEQUENCE [LARGE SCALE GENOMIC DNA]</scope>
    <source>
        <strain evidence="2 3">DSM 15827</strain>
    </source>
</reference>
<feature type="signal peptide" evidence="1">
    <location>
        <begin position="1"/>
        <end position="23"/>
    </location>
</feature>
<keyword evidence="1" id="KW-0732">Signal</keyword>
<organism evidence="2 3">
    <name type="scientific">Granulicatella balaenopterae</name>
    <dbReference type="NCBI Taxonomy" id="137733"/>
    <lineage>
        <taxon>Bacteria</taxon>
        <taxon>Bacillati</taxon>
        <taxon>Bacillota</taxon>
        <taxon>Bacilli</taxon>
        <taxon>Lactobacillales</taxon>
        <taxon>Carnobacteriaceae</taxon>
        <taxon>Granulicatella</taxon>
    </lineage>
</organism>
<keyword evidence="3" id="KW-1185">Reference proteome</keyword>
<evidence type="ECO:0000313" key="2">
    <source>
        <dbReference type="EMBL" id="SER01932.1"/>
    </source>
</evidence>
<accession>A0A1H9KS33</accession>
<dbReference type="STRING" id="137733.SAMN05421767_11519"/>
<dbReference type="RefSeq" id="WP_089746556.1">
    <property type="nucleotide sequence ID" value="NZ_FOGF01000015.1"/>
</dbReference>
<evidence type="ECO:0000313" key="3">
    <source>
        <dbReference type="Proteomes" id="UP000198556"/>
    </source>
</evidence>
<sequence>MKKKIIIVLASTMLVSSIAPVMAVNVQASEPVYVNDQNLEAKITEDAQKLAELKDAVKGTQYENMTNSAIAALEKLKVQNETDPTLKFNPETIYDLDSLGARIEALADVIDAINFASNELSGKVEAAHREMGFAITKLVIRIADPFSSVESIKNQVAVVNDLKEKLVNYADLDPNSRATVYAKAKLRKAIWNTRFERDQKILGVKNFKTYNNLNKVITKAVGIQLRRTTTVQDVDNAVLMLQDAMEFALQQ</sequence>
<dbReference type="AlphaFoldDB" id="A0A1H9KS33"/>
<dbReference type="Proteomes" id="UP000198556">
    <property type="component" value="Unassembled WGS sequence"/>
</dbReference>